<keyword evidence="1" id="KW-0472">Membrane</keyword>
<gene>
    <name evidence="2" type="ORF">Nepgr_023104</name>
</gene>
<organism evidence="2 3">
    <name type="scientific">Nepenthes gracilis</name>
    <name type="common">Slender pitcher plant</name>
    <dbReference type="NCBI Taxonomy" id="150966"/>
    <lineage>
        <taxon>Eukaryota</taxon>
        <taxon>Viridiplantae</taxon>
        <taxon>Streptophyta</taxon>
        <taxon>Embryophyta</taxon>
        <taxon>Tracheophyta</taxon>
        <taxon>Spermatophyta</taxon>
        <taxon>Magnoliopsida</taxon>
        <taxon>eudicotyledons</taxon>
        <taxon>Gunneridae</taxon>
        <taxon>Pentapetalae</taxon>
        <taxon>Caryophyllales</taxon>
        <taxon>Nepenthaceae</taxon>
        <taxon>Nepenthes</taxon>
    </lineage>
</organism>
<evidence type="ECO:0000313" key="3">
    <source>
        <dbReference type="Proteomes" id="UP001279734"/>
    </source>
</evidence>
<reference evidence="2" key="1">
    <citation type="submission" date="2023-05" db="EMBL/GenBank/DDBJ databases">
        <title>Nepenthes gracilis genome sequencing.</title>
        <authorList>
            <person name="Fukushima K."/>
        </authorList>
    </citation>
    <scope>NUCLEOTIDE SEQUENCE</scope>
    <source>
        <strain evidence="2">SING2019-196</strain>
    </source>
</reference>
<keyword evidence="3" id="KW-1185">Reference proteome</keyword>
<keyword evidence="1" id="KW-1133">Transmembrane helix</keyword>
<dbReference type="Proteomes" id="UP001279734">
    <property type="component" value="Unassembled WGS sequence"/>
</dbReference>
<feature type="transmembrane region" description="Helical" evidence="1">
    <location>
        <begin position="127"/>
        <end position="156"/>
    </location>
</feature>
<proteinExistence type="predicted"/>
<keyword evidence="1" id="KW-0812">Transmembrane</keyword>
<evidence type="ECO:0000313" key="2">
    <source>
        <dbReference type="EMBL" id="GMH21262.1"/>
    </source>
</evidence>
<accession>A0AAD3T200</accession>
<evidence type="ECO:0000256" key="1">
    <source>
        <dbReference type="SAM" id="Phobius"/>
    </source>
</evidence>
<comment type="caution">
    <text evidence="2">The sequence shown here is derived from an EMBL/GenBank/DDBJ whole genome shotgun (WGS) entry which is preliminary data.</text>
</comment>
<dbReference type="EMBL" id="BSYO01000023">
    <property type="protein sequence ID" value="GMH21262.1"/>
    <property type="molecule type" value="Genomic_DNA"/>
</dbReference>
<dbReference type="AlphaFoldDB" id="A0AAD3T200"/>
<protein>
    <submittedName>
        <fullName evidence="2">Uncharacterized protein</fullName>
    </submittedName>
</protein>
<name>A0AAD3T200_NEPGR</name>
<sequence>MHVVPWPIEVVTGLASSSRPRLLSLFLLSLLLGSPHEPRFGLVVVDPLSFVADFEAADFLIGWCDSLMLCRFGTGVLRSSSIDVGIEGLMPADLWLNDGLELKNEAALMRKLIQVDWPFENNGLRGAGLFGLCCSWMILVVVLAFSLAGVASGFFVSEGTSLRLKT</sequence>